<dbReference type="PANTHER" id="PTHR36978:SF4">
    <property type="entry name" value="P-LOOP CONTAINING NUCLEOSIDE TRIPHOSPHATE HYDROLASE PROTEIN"/>
    <property type="match status" value="1"/>
</dbReference>
<keyword evidence="1" id="KW-1133">Transmembrane helix</keyword>
<keyword evidence="3" id="KW-1185">Reference proteome</keyword>
<dbReference type="AlphaFoldDB" id="A0A8H6XXK5"/>
<accession>A0A8H6XXK5</accession>
<reference evidence="2" key="1">
    <citation type="submission" date="2020-05" db="EMBL/GenBank/DDBJ databases">
        <title>Mycena genomes resolve the evolution of fungal bioluminescence.</title>
        <authorList>
            <person name="Tsai I.J."/>
        </authorList>
    </citation>
    <scope>NUCLEOTIDE SEQUENCE</scope>
    <source>
        <strain evidence="2">CCC161011</strain>
    </source>
</reference>
<evidence type="ECO:0008006" key="4">
    <source>
        <dbReference type="Google" id="ProtNLM"/>
    </source>
</evidence>
<dbReference type="EMBL" id="JACAZI010000011">
    <property type="protein sequence ID" value="KAF7349007.1"/>
    <property type="molecule type" value="Genomic_DNA"/>
</dbReference>
<feature type="transmembrane region" description="Helical" evidence="1">
    <location>
        <begin position="246"/>
        <end position="265"/>
    </location>
</feature>
<evidence type="ECO:0000313" key="3">
    <source>
        <dbReference type="Proteomes" id="UP000620124"/>
    </source>
</evidence>
<keyword evidence="1" id="KW-0472">Membrane</keyword>
<dbReference type="Pfam" id="PF17784">
    <property type="entry name" value="Sulfotransfer_4"/>
    <property type="match status" value="1"/>
</dbReference>
<name>A0A8H6XXK5_9AGAR</name>
<dbReference type="Proteomes" id="UP000620124">
    <property type="component" value="Unassembled WGS sequence"/>
</dbReference>
<dbReference type="OrthoDB" id="2938500at2759"/>
<keyword evidence="1" id="KW-0812">Transmembrane</keyword>
<dbReference type="Gene3D" id="3.40.50.300">
    <property type="entry name" value="P-loop containing nucleotide triphosphate hydrolases"/>
    <property type="match status" value="1"/>
</dbReference>
<dbReference type="InterPro" id="IPR040632">
    <property type="entry name" value="Sulfotransfer_4"/>
</dbReference>
<proteinExistence type="predicted"/>
<sequence length="267" mass="30235">MDFTNVERRGATRKVPMEVLGLGFSRTGTTSLRIALEKLGYKETNHGSAVIRNMREVEMWTEAINAKFFGIGKPYGPAEWDQLLGHCMAVTDLPHLLFTEELIAAYPEAKVVLTLRDPDSWCTSFANTMLYRMRTPGSGLMAWLLPQTAGKLYQYGHAVWLAMFNTKPADLTLEKAKARYVAYYDEVRRMVPGERLLEYRVGEGWEPLCKFLGKPIPEEPFPKTNDTQVLNDRVNKLIGAVVRTVALKYLLPVILVVMCVLYARINA</sequence>
<dbReference type="PANTHER" id="PTHR36978">
    <property type="entry name" value="P-LOOP CONTAINING NUCLEOTIDE TRIPHOSPHATE HYDROLASE"/>
    <property type="match status" value="1"/>
</dbReference>
<evidence type="ECO:0000256" key="1">
    <source>
        <dbReference type="SAM" id="Phobius"/>
    </source>
</evidence>
<comment type="caution">
    <text evidence="2">The sequence shown here is derived from an EMBL/GenBank/DDBJ whole genome shotgun (WGS) entry which is preliminary data.</text>
</comment>
<protein>
    <recommendedName>
        <fullName evidence="4">NAD dependent epimerase/dehydratase</fullName>
    </recommendedName>
</protein>
<dbReference type="SUPFAM" id="SSF52540">
    <property type="entry name" value="P-loop containing nucleoside triphosphate hydrolases"/>
    <property type="match status" value="1"/>
</dbReference>
<gene>
    <name evidence="2" type="ORF">MVEN_01421800</name>
</gene>
<organism evidence="2 3">
    <name type="scientific">Mycena venus</name>
    <dbReference type="NCBI Taxonomy" id="2733690"/>
    <lineage>
        <taxon>Eukaryota</taxon>
        <taxon>Fungi</taxon>
        <taxon>Dikarya</taxon>
        <taxon>Basidiomycota</taxon>
        <taxon>Agaricomycotina</taxon>
        <taxon>Agaricomycetes</taxon>
        <taxon>Agaricomycetidae</taxon>
        <taxon>Agaricales</taxon>
        <taxon>Marasmiineae</taxon>
        <taxon>Mycenaceae</taxon>
        <taxon>Mycena</taxon>
    </lineage>
</organism>
<dbReference type="InterPro" id="IPR027417">
    <property type="entry name" value="P-loop_NTPase"/>
</dbReference>
<evidence type="ECO:0000313" key="2">
    <source>
        <dbReference type="EMBL" id="KAF7349007.1"/>
    </source>
</evidence>